<organism evidence="2 3">
    <name type="scientific">Ramlibacter terrae</name>
    <dbReference type="NCBI Taxonomy" id="2732511"/>
    <lineage>
        <taxon>Bacteria</taxon>
        <taxon>Pseudomonadati</taxon>
        <taxon>Pseudomonadota</taxon>
        <taxon>Betaproteobacteria</taxon>
        <taxon>Burkholderiales</taxon>
        <taxon>Comamonadaceae</taxon>
        <taxon>Ramlibacter</taxon>
    </lineage>
</organism>
<evidence type="ECO:0000313" key="3">
    <source>
        <dbReference type="Proteomes" id="UP000500826"/>
    </source>
</evidence>
<feature type="transmembrane region" description="Helical" evidence="1">
    <location>
        <begin position="7"/>
        <end position="27"/>
    </location>
</feature>
<proteinExistence type="predicted"/>
<gene>
    <name evidence="2" type="ORF">HK414_11455</name>
</gene>
<evidence type="ECO:0000313" key="2">
    <source>
        <dbReference type="EMBL" id="QJW84229.1"/>
    </source>
</evidence>
<accession>A0ABX6P3Y3</accession>
<sequence length="91" mass="9836">MASRWMWIVWPGFPAACVLELLVFAVVDPAELAWGGHPLGWTRQGVYAIGFFTFWAVASGACGLTTVLRRSAAEINACPCVPGERPDGCPR</sequence>
<dbReference type="Proteomes" id="UP000500826">
    <property type="component" value="Chromosome"/>
</dbReference>
<evidence type="ECO:0000256" key="1">
    <source>
        <dbReference type="SAM" id="Phobius"/>
    </source>
</evidence>
<feature type="transmembrane region" description="Helical" evidence="1">
    <location>
        <begin position="47"/>
        <end position="68"/>
    </location>
</feature>
<reference evidence="2 3" key="1">
    <citation type="submission" date="2020-05" db="EMBL/GenBank/DDBJ databases">
        <title>Ramlibacter rhizophilus sp. nov., isolated from rhizosphere soil of national flower Mugunghwa from South Korea.</title>
        <authorList>
            <person name="Zheng-Fei Y."/>
            <person name="Huan T."/>
        </authorList>
    </citation>
    <scope>NUCLEOTIDE SEQUENCE [LARGE SCALE GENOMIC DNA]</scope>
    <source>
        <strain evidence="2 3">H242</strain>
    </source>
</reference>
<dbReference type="EMBL" id="CP053418">
    <property type="protein sequence ID" value="QJW84229.1"/>
    <property type="molecule type" value="Genomic_DNA"/>
</dbReference>
<protein>
    <submittedName>
        <fullName evidence="2">Uncharacterized protein</fullName>
    </submittedName>
</protein>
<keyword evidence="1" id="KW-1133">Transmembrane helix</keyword>
<name>A0ABX6P3Y3_9BURK</name>
<reference evidence="2 3" key="2">
    <citation type="submission" date="2020-05" db="EMBL/GenBank/DDBJ databases">
        <authorList>
            <person name="Khan S.A."/>
            <person name="Jeon C.O."/>
            <person name="Chun B.H."/>
        </authorList>
    </citation>
    <scope>NUCLEOTIDE SEQUENCE [LARGE SCALE GENOMIC DNA]</scope>
    <source>
        <strain evidence="2 3">H242</strain>
    </source>
</reference>
<keyword evidence="3" id="KW-1185">Reference proteome</keyword>
<keyword evidence="1" id="KW-0472">Membrane</keyword>
<keyword evidence="1" id="KW-0812">Transmembrane</keyword>